<dbReference type="GO" id="GO:0051898">
    <property type="term" value="P:negative regulation of phosphatidylinositol 3-kinase/protein kinase B signal transduction"/>
    <property type="evidence" value="ECO:0007669"/>
    <property type="project" value="Ensembl"/>
</dbReference>
<feature type="compositionally biased region" description="Basic residues" evidence="7">
    <location>
        <begin position="244"/>
        <end position="254"/>
    </location>
</feature>
<dbReference type="GO" id="GO:0008097">
    <property type="term" value="F:5S rRNA binding"/>
    <property type="evidence" value="ECO:0000318"/>
    <property type="project" value="GO_Central"/>
</dbReference>
<feature type="compositionally biased region" description="Basic and acidic residues" evidence="7">
    <location>
        <begin position="352"/>
        <end position="369"/>
    </location>
</feature>
<dbReference type="GO" id="GO:0031333">
    <property type="term" value="P:negative regulation of protein-containing complex assembly"/>
    <property type="evidence" value="ECO:0007669"/>
    <property type="project" value="Ensembl"/>
</dbReference>
<keyword evidence="9" id="KW-1185">Reference proteome</keyword>
<feature type="region of interest" description="Disordered" evidence="7">
    <location>
        <begin position="243"/>
        <end position="264"/>
    </location>
</feature>
<accession>A0A5F8HIB9</accession>
<dbReference type="GO" id="GO:0042981">
    <property type="term" value="P:regulation of apoptotic process"/>
    <property type="evidence" value="ECO:0007669"/>
    <property type="project" value="Ensembl"/>
</dbReference>
<dbReference type="GO" id="GO:0039535">
    <property type="term" value="P:regulation of RIG-I signaling pathway"/>
    <property type="evidence" value="ECO:0007669"/>
    <property type="project" value="Ensembl"/>
</dbReference>
<dbReference type="GO" id="GO:0001650">
    <property type="term" value="C:fibrillar center"/>
    <property type="evidence" value="ECO:0007669"/>
    <property type="project" value="Ensembl"/>
</dbReference>
<evidence type="ECO:0000256" key="6">
    <source>
        <dbReference type="ARBA" id="ARBA00023242"/>
    </source>
</evidence>
<reference evidence="8 9" key="1">
    <citation type="journal article" date="2007" name="Nature">
        <title>Genome of the marsupial Monodelphis domestica reveals innovation in non-coding sequences.</title>
        <authorList>
            <person name="Mikkelsen T.S."/>
            <person name="Wakefield M.J."/>
            <person name="Aken B."/>
            <person name="Amemiya C.T."/>
            <person name="Chang J.L."/>
            <person name="Duke S."/>
            <person name="Garber M."/>
            <person name="Gentles A.J."/>
            <person name="Goodstadt L."/>
            <person name="Heger A."/>
            <person name="Jurka J."/>
            <person name="Kamal M."/>
            <person name="Mauceli E."/>
            <person name="Searle S.M."/>
            <person name="Sharpe T."/>
            <person name="Baker M.L."/>
            <person name="Batzer M.A."/>
            <person name="Benos P.V."/>
            <person name="Belov K."/>
            <person name="Clamp M."/>
            <person name="Cook A."/>
            <person name="Cuff J."/>
            <person name="Das R."/>
            <person name="Davidow L."/>
            <person name="Deakin J.E."/>
            <person name="Fazzari M.J."/>
            <person name="Glass J.L."/>
            <person name="Grabherr M."/>
            <person name="Greally J.M."/>
            <person name="Gu W."/>
            <person name="Hore T.A."/>
            <person name="Huttley G.A."/>
            <person name="Kleber M."/>
            <person name="Jirtle R.L."/>
            <person name="Koina E."/>
            <person name="Lee J.T."/>
            <person name="Mahony S."/>
            <person name="Marra M.A."/>
            <person name="Miller R.D."/>
            <person name="Nicholls R.D."/>
            <person name="Oda M."/>
            <person name="Papenfuss A.T."/>
            <person name="Parra Z.E."/>
            <person name="Pollock D.D."/>
            <person name="Ray D.A."/>
            <person name="Schein J.E."/>
            <person name="Speed T.P."/>
            <person name="Thompson K."/>
            <person name="VandeBerg J.L."/>
            <person name="Wade C.M."/>
            <person name="Walker J.A."/>
            <person name="Waters P.D."/>
            <person name="Webber C."/>
            <person name="Weidman J.R."/>
            <person name="Xie X."/>
            <person name="Zody M.C."/>
            <person name="Baldwin J."/>
            <person name="Abdouelleil A."/>
            <person name="Abdulkadir J."/>
            <person name="Abebe A."/>
            <person name="Abera B."/>
            <person name="Abreu J."/>
            <person name="Acer S.C."/>
            <person name="Aftuck L."/>
            <person name="Alexander A."/>
            <person name="An P."/>
            <person name="Anderson E."/>
            <person name="Anderson S."/>
            <person name="Arachi H."/>
            <person name="Azer M."/>
            <person name="Bachantsang P."/>
            <person name="Barry A."/>
            <person name="Bayul T."/>
            <person name="Berlin A."/>
            <person name="Bessette D."/>
            <person name="Bloom T."/>
            <person name="Bloom T."/>
            <person name="Boguslavskiy L."/>
            <person name="Bonnet C."/>
            <person name="Boukhgalter B."/>
            <person name="Bourzgui I."/>
            <person name="Brown A."/>
            <person name="Cahill P."/>
            <person name="Channer S."/>
            <person name="Cheshatsang Y."/>
            <person name="Chuda L."/>
            <person name="Citroen M."/>
            <person name="Collymore A."/>
            <person name="Cooke P."/>
            <person name="Costello M."/>
            <person name="D'Aco K."/>
            <person name="Daza R."/>
            <person name="De Haan G."/>
            <person name="DeGray S."/>
            <person name="DeMaso C."/>
            <person name="Dhargay N."/>
            <person name="Dooley K."/>
            <person name="Dooley E."/>
            <person name="Doricent M."/>
            <person name="Dorje P."/>
            <person name="Dorjee K."/>
            <person name="Dupes A."/>
            <person name="Elong R."/>
            <person name="Falk J."/>
            <person name="Farina A."/>
            <person name="Faro S."/>
            <person name="Ferguson D."/>
            <person name="Fisher S."/>
            <person name="Foley C.D."/>
            <person name="Franke A."/>
            <person name="Friedrich D."/>
            <person name="Gadbois L."/>
            <person name="Gearin G."/>
            <person name="Gearin C.R."/>
            <person name="Giannoukos G."/>
            <person name="Goode T."/>
            <person name="Graham J."/>
            <person name="Grandbois E."/>
            <person name="Grewal S."/>
            <person name="Gyaltsen K."/>
            <person name="Hafez N."/>
            <person name="Hagos B."/>
            <person name="Hall J."/>
            <person name="Henson C."/>
            <person name="Hollinger A."/>
            <person name="Honan T."/>
            <person name="Huard M.D."/>
            <person name="Hughes L."/>
            <person name="Hurhula B."/>
            <person name="Husby M.E."/>
            <person name="Kamat A."/>
            <person name="Kanga B."/>
            <person name="Kashin S."/>
            <person name="Khazanovich D."/>
            <person name="Kisner P."/>
            <person name="Lance K."/>
            <person name="Lara M."/>
            <person name="Lee W."/>
            <person name="Lennon N."/>
            <person name="Letendre F."/>
            <person name="LeVine R."/>
            <person name="Lipovsky A."/>
            <person name="Liu X."/>
            <person name="Liu J."/>
            <person name="Liu S."/>
            <person name="Lokyitsang T."/>
            <person name="Lokyitsang Y."/>
            <person name="Lubonja R."/>
            <person name="Lui A."/>
            <person name="MacDonald P."/>
            <person name="Magnisalis V."/>
            <person name="Maru K."/>
            <person name="Matthews C."/>
            <person name="McCusker W."/>
            <person name="McDonough S."/>
            <person name="Mehta T."/>
            <person name="Meldrim J."/>
            <person name="Meneus L."/>
            <person name="Mihai O."/>
            <person name="Mihalev A."/>
            <person name="Mihova T."/>
            <person name="Mittelman R."/>
            <person name="Mlenga V."/>
            <person name="Montmayeur A."/>
            <person name="Mulrain L."/>
            <person name="Navidi A."/>
            <person name="Naylor J."/>
            <person name="Negash T."/>
            <person name="Nguyen T."/>
            <person name="Nguyen N."/>
            <person name="Nicol R."/>
            <person name="Norbu C."/>
            <person name="Norbu N."/>
            <person name="Novod N."/>
            <person name="O'Neill B."/>
            <person name="Osman S."/>
            <person name="Markiewicz E."/>
            <person name="Oyono O.L."/>
            <person name="Patti C."/>
            <person name="Phunkhang P."/>
            <person name="Pierre F."/>
            <person name="Priest M."/>
            <person name="Raghuraman S."/>
            <person name="Rege F."/>
            <person name="Reyes R."/>
            <person name="Rise C."/>
            <person name="Rogov P."/>
            <person name="Ross K."/>
            <person name="Ryan E."/>
            <person name="Settipalli S."/>
            <person name="Shea T."/>
            <person name="Sherpa N."/>
            <person name="Shi L."/>
            <person name="Shih D."/>
            <person name="Sparrow T."/>
            <person name="Spaulding J."/>
            <person name="Stalker J."/>
            <person name="Stange-Thomann N."/>
            <person name="Stavropoulos S."/>
            <person name="Stone C."/>
            <person name="Strader C."/>
            <person name="Tesfaye S."/>
            <person name="Thomson T."/>
            <person name="Thoulutsang Y."/>
            <person name="Thoulutsang D."/>
            <person name="Topham K."/>
            <person name="Topping I."/>
            <person name="Tsamla T."/>
            <person name="Vassiliev H."/>
            <person name="Vo A."/>
            <person name="Wangchuk T."/>
            <person name="Wangdi T."/>
            <person name="Weiand M."/>
            <person name="Wilkinson J."/>
            <person name="Wilson A."/>
            <person name="Yadav S."/>
            <person name="Young G."/>
            <person name="Yu Q."/>
            <person name="Zembek L."/>
            <person name="Zhong D."/>
            <person name="Zimmer A."/>
            <person name="Zwirko Z."/>
            <person name="Jaffe D.B."/>
            <person name="Alvarez P."/>
            <person name="Brockman W."/>
            <person name="Butler J."/>
            <person name="Chin C."/>
            <person name="Gnerre S."/>
            <person name="MacCallum I."/>
            <person name="Graves J.A."/>
            <person name="Ponting C.P."/>
            <person name="Breen M."/>
            <person name="Samollow P.B."/>
            <person name="Lander E.S."/>
            <person name="Lindblad-Toh K."/>
        </authorList>
    </citation>
    <scope>NUCLEOTIDE SEQUENCE [LARGE SCALE GENOMIC DNA]</scope>
</reference>
<name>A0A5F8HIB9_MONDO</name>
<comment type="subcellular location">
    <subcellularLocation>
        <location evidence="1">Nucleus</location>
        <location evidence="1">Nucleolus</location>
    </subcellularLocation>
    <subcellularLocation>
        <location evidence="2">Nucleus</location>
        <location evidence="2">Nucleoplasm</location>
    </subcellularLocation>
</comment>
<comment type="similarity">
    <text evidence="3">Belongs to the NOP53 family.</text>
</comment>
<dbReference type="PANTHER" id="PTHR14211:SF7">
    <property type="entry name" value="RIBOSOME BIOGENESIS PROTEIN NOP53"/>
    <property type="match status" value="1"/>
</dbReference>
<dbReference type="GO" id="GO:0005829">
    <property type="term" value="C:cytosol"/>
    <property type="evidence" value="ECO:0007669"/>
    <property type="project" value="Ensembl"/>
</dbReference>
<dbReference type="GO" id="GO:0006281">
    <property type="term" value="P:DNA repair"/>
    <property type="evidence" value="ECO:0007669"/>
    <property type="project" value="Ensembl"/>
</dbReference>
<dbReference type="GO" id="GO:0005730">
    <property type="term" value="C:nucleolus"/>
    <property type="evidence" value="ECO:0000318"/>
    <property type="project" value="GO_Central"/>
</dbReference>
<evidence type="ECO:0000313" key="9">
    <source>
        <dbReference type="Proteomes" id="UP000002280"/>
    </source>
</evidence>
<feature type="compositionally biased region" description="Pro residues" evidence="7">
    <location>
        <begin position="202"/>
        <end position="211"/>
    </location>
</feature>
<feature type="compositionally biased region" description="Acidic residues" evidence="7">
    <location>
        <begin position="328"/>
        <end position="343"/>
    </location>
</feature>
<evidence type="ECO:0000256" key="2">
    <source>
        <dbReference type="ARBA" id="ARBA00004642"/>
    </source>
</evidence>
<dbReference type="GO" id="GO:0005654">
    <property type="term" value="C:nucleoplasm"/>
    <property type="evidence" value="ECO:0007669"/>
    <property type="project" value="UniProtKB-SubCell"/>
</dbReference>
<feature type="compositionally biased region" description="Basic residues" evidence="7">
    <location>
        <begin position="69"/>
        <end position="82"/>
    </location>
</feature>
<keyword evidence="6" id="KW-0539">Nucleus</keyword>
<dbReference type="GO" id="GO:0033553">
    <property type="term" value="C:rDNA heterochromatin"/>
    <property type="evidence" value="ECO:0007669"/>
    <property type="project" value="Ensembl"/>
</dbReference>
<gene>
    <name evidence="8" type="primary">NOP53</name>
</gene>
<keyword evidence="5" id="KW-0690">Ribosome biogenesis</keyword>
<dbReference type="GO" id="GO:0032435">
    <property type="term" value="P:negative regulation of proteasomal ubiquitin-dependent protein catabolic process"/>
    <property type="evidence" value="ECO:0007669"/>
    <property type="project" value="Ensembl"/>
</dbReference>
<feature type="region of interest" description="Disordered" evidence="7">
    <location>
        <begin position="183"/>
        <end position="216"/>
    </location>
</feature>
<evidence type="ECO:0000313" key="8">
    <source>
        <dbReference type="Ensembl" id="ENSMODP00000059850.1"/>
    </source>
</evidence>
<protein>
    <recommendedName>
        <fullName evidence="4">Ribosome biogenesis protein NOP53</fullName>
    </recommendedName>
</protein>
<dbReference type="GO" id="GO:0042802">
    <property type="term" value="F:identical protein binding"/>
    <property type="evidence" value="ECO:0007669"/>
    <property type="project" value="Ensembl"/>
</dbReference>
<dbReference type="GO" id="GO:0006364">
    <property type="term" value="P:rRNA processing"/>
    <property type="evidence" value="ECO:0000318"/>
    <property type="project" value="GO_Central"/>
</dbReference>
<proteinExistence type="inferred from homology"/>
<dbReference type="GO" id="GO:0000027">
    <property type="term" value="P:ribosomal large subunit assembly"/>
    <property type="evidence" value="ECO:0000318"/>
    <property type="project" value="GO_Central"/>
</dbReference>
<dbReference type="Pfam" id="PF07767">
    <property type="entry name" value="Nop53"/>
    <property type="match status" value="1"/>
</dbReference>
<dbReference type="PANTHER" id="PTHR14211">
    <property type="entry name" value="GLIOMA SUPPRESSOR CANDIDATE REGION GENE 2"/>
    <property type="match status" value="1"/>
</dbReference>
<feature type="region of interest" description="Disordered" evidence="7">
    <location>
        <begin position="50"/>
        <end position="82"/>
    </location>
</feature>
<dbReference type="InterPro" id="IPR011687">
    <property type="entry name" value="Nop53/GLTSCR2"/>
</dbReference>
<dbReference type="AlphaFoldDB" id="A0A5F8HIB9"/>
<dbReference type="Bgee" id="ENSMODG00000008721">
    <property type="expression patterns" value="Expressed in lung and 19 other cell types or tissues"/>
</dbReference>
<dbReference type="GO" id="GO:0032436">
    <property type="term" value="P:positive regulation of proteasomal ubiquitin-dependent protein catabolic process"/>
    <property type="evidence" value="ECO:0007669"/>
    <property type="project" value="Ensembl"/>
</dbReference>
<dbReference type="InParanoid" id="A0A5F8HIB9"/>
<reference evidence="8" key="3">
    <citation type="submission" date="2025-09" db="UniProtKB">
        <authorList>
            <consortium name="Ensembl"/>
        </authorList>
    </citation>
    <scope>IDENTIFICATION</scope>
</reference>
<dbReference type="FunCoup" id="A0A5F8HIB9">
    <property type="interactions" value="2256"/>
</dbReference>
<evidence type="ECO:0000256" key="5">
    <source>
        <dbReference type="ARBA" id="ARBA00022517"/>
    </source>
</evidence>
<dbReference type="GO" id="GO:0002039">
    <property type="term" value="F:p53 binding"/>
    <property type="evidence" value="ECO:0007669"/>
    <property type="project" value="Ensembl"/>
</dbReference>
<dbReference type="GO" id="GO:1903715">
    <property type="term" value="P:regulation of aerobic respiration"/>
    <property type="evidence" value="ECO:0007669"/>
    <property type="project" value="Ensembl"/>
</dbReference>
<feature type="region of interest" description="Disordered" evidence="7">
    <location>
        <begin position="328"/>
        <end position="380"/>
    </location>
</feature>
<evidence type="ECO:0000256" key="3">
    <source>
        <dbReference type="ARBA" id="ARBA00008838"/>
    </source>
</evidence>
<dbReference type="GO" id="GO:0000122">
    <property type="term" value="P:negative regulation of transcription by RNA polymerase II"/>
    <property type="evidence" value="ECO:0007669"/>
    <property type="project" value="Ensembl"/>
</dbReference>
<dbReference type="GeneTree" id="ENSGT00390000017267"/>
<evidence type="ECO:0000256" key="1">
    <source>
        <dbReference type="ARBA" id="ARBA00004604"/>
    </source>
</evidence>
<dbReference type="Ensembl" id="ENSMODT00000068384.1">
    <property type="protein sequence ID" value="ENSMODP00000059850.1"/>
    <property type="gene ID" value="ENSMODG00000008721.4"/>
</dbReference>
<dbReference type="GO" id="GO:1901837">
    <property type="term" value="P:negative regulation of transcription of nucleolar large rRNA by RNA polymerase I"/>
    <property type="evidence" value="ECO:0007669"/>
    <property type="project" value="Ensembl"/>
</dbReference>
<dbReference type="PIRSF" id="PIRSF017302">
    <property type="entry name" value="Gltscr2"/>
    <property type="match status" value="1"/>
</dbReference>
<dbReference type="GO" id="GO:1903006">
    <property type="term" value="P:positive regulation of protein K63-linked deubiquitination"/>
    <property type="evidence" value="ECO:0007669"/>
    <property type="project" value="Ensembl"/>
</dbReference>
<dbReference type="OMA" id="TEKWTHK"/>
<dbReference type="GO" id="GO:1901796">
    <property type="term" value="P:regulation of signal transduction by p53 class mediator"/>
    <property type="evidence" value="ECO:0007669"/>
    <property type="project" value="Ensembl"/>
</dbReference>
<dbReference type="GO" id="GO:1990173">
    <property type="term" value="P:protein localization to nucleoplasm"/>
    <property type="evidence" value="ECO:0007669"/>
    <property type="project" value="Ensembl"/>
</dbReference>
<dbReference type="Proteomes" id="UP000002280">
    <property type="component" value="Chromosome 4"/>
</dbReference>
<dbReference type="GO" id="GO:0050821">
    <property type="term" value="P:protein stabilization"/>
    <property type="evidence" value="ECO:0007669"/>
    <property type="project" value="Ensembl"/>
</dbReference>
<evidence type="ECO:0000256" key="4">
    <source>
        <dbReference type="ARBA" id="ARBA00018339"/>
    </source>
</evidence>
<organism evidence="8 9">
    <name type="scientific">Monodelphis domestica</name>
    <name type="common">Gray short-tailed opossum</name>
    <dbReference type="NCBI Taxonomy" id="13616"/>
    <lineage>
        <taxon>Eukaryota</taxon>
        <taxon>Metazoa</taxon>
        <taxon>Chordata</taxon>
        <taxon>Craniata</taxon>
        <taxon>Vertebrata</taxon>
        <taxon>Euteleostomi</taxon>
        <taxon>Mammalia</taxon>
        <taxon>Metatheria</taxon>
        <taxon>Didelphimorphia</taxon>
        <taxon>Didelphidae</taxon>
        <taxon>Monodelphis</taxon>
    </lineage>
</organism>
<dbReference type="GO" id="GO:0071456">
    <property type="term" value="P:cellular response to hypoxia"/>
    <property type="evidence" value="ECO:0007669"/>
    <property type="project" value="Ensembl"/>
</dbReference>
<dbReference type="STRING" id="13616.ENSMODP00000059850"/>
<dbReference type="GO" id="GO:0007095">
    <property type="term" value="P:mitotic G2 DNA damage checkpoint signaling"/>
    <property type="evidence" value="ECO:0007669"/>
    <property type="project" value="Ensembl"/>
</dbReference>
<evidence type="ECO:0000256" key="7">
    <source>
        <dbReference type="SAM" id="MobiDB-lite"/>
    </source>
</evidence>
<reference evidence="8" key="2">
    <citation type="submission" date="2025-08" db="UniProtKB">
        <authorList>
            <consortium name="Ensembl"/>
        </authorList>
    </citation>
    <scope>IDENTIFICATION</scope>
</reference>
<sequence length="497" mass="57581">MRNCLFPLPIGRRQPEVRVWVSGSPPDIRCRKYDLRSFCNMVGGRGPKRDAGDSGFLGFRSGSVDPGTVRRRRRGPRNKKRGWRRLAEEPLGQEVDTFLEDVRLQERATGGLLSETPDENLFFVDKGRGEEDSKIKQDLKKSFWIDRVLESNSKVPSPKNILAHQVPNGKKLKRKQRLWEHLAQQGKQPREVRKAQARLLQPPTPKTPPSDPADRPFYDLWAQDNPLDRPLVGQDTFFLEQTKKKGVKRPRRLQTKPSQAPAVEVIPSGGSYNPSFQAHQALLQEAHEVELQRQKVEEKLSRQLAFPTVDKAPTQESAFKELCEGLLEESDEETPAEPGDGDADGPAPRPPGPEKKTEQQRRREKEARKLKAQQAAERAARKRRQEVFQLRGIRLQVAQRLTELARRRERRRLKRLAEDEKPRRLGRLKYQAPDIDVQLSTELADSLRKLKPEGSILRDRFKSFQRRNMIEPRERARFKRKYKVKLVEKRAFREMQL</sequence>